<dbReference type="AlphaFoldDB" id="A0A915ES93"/>
<comment type="caution">
    <text evidence="6">Lacks conserved residue(s) required for the propagation of feature annotation.</text>
</comment>
<feature type="transmembrane region" description="Helical" evidence="6">
    <location>
        <begin position="202"/>
        <end position="220"/>
    </location>
</feature>
<dbReference type="InterPro" id="IPR007603">
    <property type="entry name" value="Choline_transptr-like"/>
</dbReference>
<dbReference type="GO" id="GO:0022857">
    <property type="term" value="F:transmembrane transporter activity"/>
    <property type="evidence" value="ECO:0007669"/>
    <property type="project" value="UniProtKB-UniRule"/>
</dbReference>
<evidence type="ECO:0000256" key="6">
    <source>
        <dbReference type="RuleBase" id="RU368066"/>
    </source>
</evidence>
<feature type="transmembrane region" description="Helical" evidence="6">
    <location>
        <begin position="73"/>
        <end position="100"/>
    </location>
</feature>
<keyword evidence="4 6" id="KW-1133">Transmembrane helix</keyword>
<comment type="function">
    <text evidence="6">Choline transporter.</text>
</comment>
<organism evidence="7 8">
    <name type="scientific">Ditylenchus dipsaci</name>
    <dbReference type="NCBI Taxonomy" id="166011"/>
    <lineage>
        <taxon>Eukaryota</taxon>
        <taxon>Metazoa</taxon>
        <taxon>Ecdysozoa</taxon>
        <taxon>Nematoda</taxon>
        <taxon>Chromadorea</taxon>
        <taxon>Rhabditida</taxon>
        <taxon>Tylenchina</taxon>
        <taxon>Tylenchomorpha</taxon>
        <taxon>Sphaerularioidea</taxon>
        <taxon>Anguinidae</taxon>
        <taxon>Anguininae</taxon>
        <taxon>Ditylenchus</taxon>
    </lineage>
</organism>
<feature type="transmembrane region" description="Helical" evidence="6">
    <location>
        <begin position="20"/>
        <end position="53"/>
    </location>
</feature>
<comment type="subcellular location">
    <subcellularLocation>
        <location evidence="6">Cell membrane</location>
        <topology evidence="6">Multi-pass membrane protein</topology>
    </subcellularLocation>
    <subcellularLocation>
        <location evidence="1">Membrane</location>
        <topology evidence="1">Multi-pass membrane protein</topology>
    </subcellularLocation>
</comment>
<evidence type="ECO:0000256" key="3">
    <source>
        <dbReference type="ARBA" id="ARBA00022692"/>
    </source>
</evidence>
<dbReference type="PANTHER" id="PTHR12385">
    <property type="entry name" value="CHOLINE TRANSPORTER-LIKE (SLC FAMILY 44)"/>
    <property type="match status" value="1"/>
</dbReference>
<reference evidence="8" key="1">
    <citation type="submission" date="2022-11" db="UniProtKB">
        <authorList>
            <consortium name="WormBaseParasite"/>
        </authorList>
    </citation>
    <scope>IDENTIFICATION</scope>
</reference>
<sequence>MTQESAIAVHRTKSPTWLRYALMFHVLAFFWINAFLADVQKFVVAYAASTWYFNTNDRRSWSAVYLKAVLFFWRYHLGSLAIGSLLLMLFRVPSHIYLFLNHRVKQSRNALVVGAYRSMSFCLKDVERLMKSIHVNAYAVVAANGEDFLSAGNTAANLWQDNSWYMLTTNTVAALLFTLTKSSFAILIGFCSGCYFRARSDVVYWFLPTVVCIWLAYYVMNRFLSLFEIVIETLFLCYACEIDSDPTIQKSPKMMVKRADFGFNKYMAYRIQEERCLNNSQITPRGYTCT</sequence>
<dbReference type="Proteomes" id="UP000887574">
    <property type="component" value="Unplaced"/>
</dbReference>
<keyword evidence="7" id="KW-1185">Reference proteome</keyword>
<proteinExistence type="inferred from homology"/>
<keyword evidence="3 6" id="KW-0812">Transmembrane</keyword>
<name>A0A915ES93_9BILA</name>
<dbReference type="WBParaSite" id="jg8404">
    <property type="protein sequence ID" value="jg8404"/>
    <property type="gene ID" value="jg8404"/>
</dbReference>
<evidence type="ECO:0000256" key="2">
    <source>
        <dbReference type="ARBA" id="ARBA00007168"/>
    </source>
</evidence>
<dbReference type="GO" id="GO:0005886">
    <property type="term" value="C:plasma membrane"/>
    <property type="evidence" value="ECO:0007669"/>
    <property type="project" value="UniProtKB-SubCell"/>
</dbReference>
<comment type="similarity">
    <text evidence="2 6">Belongs to the CTL (choline transporter-like) family.</text>
</comment>
<accession>A0A915ES93</accession>
<feature type="transmembrane region" description="Helical" evidence="6">
    <location>
        <begin position="172"/>
        <end position="196"/>
    </location>
</feature>
<dbReference type="Pfam" id="PF04515">
    <property type="entry name" value="Choline_transpo"/>
    <property type="match status" value="1"/>
</dbReference>
<protein>
    <recommendedName>
        <fullName evidence="6">Choline transporter-like protein</fullName>
    </recommendedName>
</protein>
<dbReference type="PANTHER" id="PTHR12385:SF12">
    <property type="entry name" value="CHOLINE TRANSPORTER-LIKE PROTEIN"/>
    <property type="match status" value="1"/>
</dbReference>
<evidence type="ECO:0000313" key="8">
    <source>
        <dbReference type="WBParaSite" id="jg8404"/>
    </source>
</evidence>
<keyword evidence="5 6" id="KW-0472">Membrane</keyword>
<evidence type="ECO:0000256" key="5">
    <source>
        <dbReference type="ARBA" id="ARBA00023136"/>
    </source>
</evidence>
<evidence type="ECO:0000256" key="1">
    <source>
        <dbReference type="ARBA" id="ARBA00004141"/>
    </source>
</evidence>
<evidence type="ECO:0000313" key="7">
    <source>
        <dbReference type="Proteomes" id="UP000887574"/>
    </source>
</evidence>
<evidence type="ECO:0000256" key="4">
    <source>
        <dbReference type="ARBA" id="ARBA00022989"/>
    </source>
</evidence>